<evidence type="ECO:0000256" key="6">
    <source>
        <dbReference type="ARBA" id="ARBA00022801"/>
    </source>
</evidence>
<dbReference type="CDD" id="cd06144">
    <property type="entry name" value="REX4_like"/>
    <property type="match status" value="1"/>
</dbReference>
<feature type="compositionally biased region" description="Low complexity" evidence="10">
    <location>
        <begin position="70"/>
        <end position="82"/>
    </location>
</feature>
<feature type="domain" description="Exonuclease" evidence="11">
    <location>
        <begin position="138"/>
        <end position="301"/>
    </location>
</feature>
<dbReference type="Pfam" id="PF00929">
    <property type="entry name" value="RNase_T"/>
    <property type="match status" value="1"/>
</dbReference>
<keyword evidence="5" id="KW-0540">Nuclease</keyword>
<dbReference type="SMART" id="SM00479">
    <property type="entry name" value="EXOIII"/>
    <property type="match status" value="1"/>
</dbReference>
<name>A0A8H4B977_MUCCL</name>
<dbReference type="GO" id="GO:0008408">
    <property type="term" value="F:3'-5' exonuclease activity"/>
    <property type="evidence" value="ECO:0007669"/>
    <property type="project" value="InterPro"/>
</dbReference>
<organism evidence="12 13">
    <name type="scientific">Mucor circinelloides f. lusitanicus</name>
    <name type="common">Mucor racemosus var. lusitanicus</name>
    <dbReference type="NCBI Taxonomy" id="29924"/>
    <lineage>
        <taxon>Eukaryota</taxon>
        <taxon>Fungi</taxon>
        <taxon>Fungi incertae sedis</taxon>
        <taxon>Mucoromycota</taxon>
        <taxon>Mucoromycotina</taxon>
        <taxon>Mucoromycetes</taxon>
        <taxon>Mucorales</taxon>
        <taxon>Mucorineae</taxon>
        <taxon>Mucoraceae</taxon>
        <taxon>Mucor</taxon>
    </lineage>
</organism>
<feature type="compositionally biased region" description="Acidic residues" evidence="10">
    <location>
        <begin position="338"/>
        <end position="367"/>
    </location>
</feature>
<dbReference type="InterPro" id="IPR047021">
    <property type="entry name" value="REXO1/3/4-like"/>
</dbReference>
<dbReference type="AlphaFoldDB" id="A0A8H4B977"/>
<evidence type="ECO:0000256" key="9">
    <source>
        <dbReference type="ARBA" id="ARBA00025599"/>
    </source>
</evidence>
<keyword evidence="8" id="KW-0539">Nucleus</keyword>
<keyword evidence="4" id="KW-0698">rRNA processing</keyword>
<comment type="caution">
    <text evidence="12">The sequence shown here is derived from an EMBL/GenBank/DDBJ whole genome shotgun (WGS) entry which is preliminary data.</text>
</comment>
<comment type="similarity">
    <text evidence="2">Belongs to the REXO4 family.</text>
</comment>
<evidence type="ECO:0000256" key="10">
    <source>
        <dbReference type="SAM" id="MobiDB-lite"/>
    </source>
</evidence>
<evidence type="ECO:0000256" key="4">
    <source>
        <dbReference type="ARBA" id="ARBA00022552"/>
    </source>
</evidence>
<dbReference type="InterPro" id="IPR013520">
    <property type="entry name" value="Ribonucl_H"/>
</dbReference>
<dbReference type="GO" id="GO:0006364">
    <property type="term" value="P:rRNA processing"/>
    <property type="evidence" value="ECO:0007669"/>
    <property type="project" value="UniProtKB-KW"/>
</dbReference>
<evidence type="ECO:0000256" key="5">
    <source>
        <dbReference type="ARBA" id="ARBA00022722"/>
    </source>
</evidence>
<evidence type="ECO:0000256" key="3">
    <source>
        <dbReference type="ARBA" id="ARBA00016937"/>
    </source>
</evidence>
<dbReference type="SUPFAM" id="SSF53098">
    <property type="entry name" value="Ribonuclease H-like"/>
    <property type="match status" value="1"/>
</dbReference>
<feature type="region of interest" description="Disordered" evidence="10">
    <location>
        <begin position="321"/>
        <end position="367"/>
    </location>
</feature>
<evidence type="ECO:0000256" key="2">
    <source>
        <dbReference type="ARBA" id="ARBA00010489"/>
    </source>
</evidence>
<dbReference type="Gene3D" id="3.30.420.10">
    <property type="entry name" value="Ribonuclease H-like superfamily/Ribonuclease H"/>
    <property type="match status" value="1"/>
</dbReference>
<feature type="region of interest" description="Disordered" evidence="10">
    <location>
        <begin position="1"/>
        <end position="39"/>
    </location>
</feature>
<evidence type="ECO:0000313" key="13">
    <source>
        <dbReference type="Proteomes" id="UP000469890"/>
    </source>
</evidence>
<dbReference type="InterPro" id="IPR037431">
    <property type="entry name" value="REX4_DEDDh_dom"/>
</dbReference>
<proteinExistence type="inferred from homology"/>
<dbReference type="GO" id="GO:0003676">
    <property type="term" value="F:nucleic acid binding"/>
    <property type="evidence" value="ECO:0007669"/>
    <property type="project" value="InterPro"/>
</dbReference>
<protein>
    <recommendedName>
        <fullName evidence="3">RNA exonuclease 4</fullName>
    </recommendedName>
</protein>
<comment type="subcellular location">
    <subcellularLocation>
        <location evidence="1">Nucleus</location>
    </subcellularLocation>
</comment>
<accession>A0A8H4B977</accession>
<evidence type="ECO:0000313" key="12">
    <source>
        <dbReference type="EMBL" id="KAF1797894.1"/>
    </source>
</evidence>
<dbReference type="FunFam" id="3.30.420.10:FF:000007">
    <property type="entry name" value="Interferon-stimulated exonuclease gene 20"/>
    <property type="match status" value="1"/>
</dbReference>
<comment type="function">
    <text evidence="9">Exoribonuclease involved in ribosome biosynthesis. Involved in the processing of ITS1, the internal transcribed spacer localized between the 18S and 5.8S rRNAs.</text>
</comment>
<evidence type="ECO:0000256" key="8">
    <source>
        <dbReference type="ARBA" id="ARBA00023242"/>
    </source>
</evidence>
<dbReference type="Proteomes" id="UP000469890">
    <property type="component" value="Unassembled WGS sequence"/>
</dbReference>
<dbReference type="GO" id="GO:0005634">
    <property type="term" value="C:nucleus"/>
    <property type="evidence" value="ECO:0007669"/>
    <property type="project" value="UniProtKB-SubCell"/>
</dbReference>
<dbReference type="EMBL" id="JAAECE010000008">
    <property type="protein sequence ID" value="KAF1797894.1"/>
    <property type="molecule type" value="Genomic_DNA"/>
</dbReference>
<evidence type="ECO:0000256" key="7">
    <source>
        <dbReference type="ARBA" id="ARBA00022839"/>
    </source>
</evidence>
<evidence type="ECO:0000256" key="1">
    <source>
        <dbReference type="ARBA" id="ARBA00004123"/>
    </source>
</evidence>
<evidence type="ECO:0000259" key="11">
    <source>
        <dbReference type="SMART" id="SM00479"/>
    </source>
</evidence>
<keyword evidence="7" id="KW-0269">Exonuclease</keyword>
<feature type="compositionally biased region" description="Low complexity" evidence="10">
    <location>
        <begin position="19"/>
        <end position="30"/>
    </location>
</feature>
<feature type="region of interest" description="Disordered" evidence="10">
    <location>
        <begin position="62"/>
        <end position="82"/>
    </location>
</feature>
<reference evidence="12 13" key="1">
    <citation type="submission" date="2019-09" db="EMBL/GenBank/DDBJ databases">
        <authorList>
            <consortium name="DOE Joint Genome Institute"/>
            <person name="Mondo S.J."/>
            <person name="Navarro-Mendoza M.I."/>
            <person name="Perez-Arques C."/>
            <person name="Panchal S."/>
            <person name="Nicolas F.E."/>
            <person name="Ganguly P."/>
            <person name="Pangilinan J."/>
            <person name="Grigoriev I."/>
            <person name="Heitman J."/>
            <person name="Sanya K."/>
            <person name="Garre V."/>
        </authorList>
    </citation>
    <scope>NUCLEOTIDE SEQUENCE [LARGE SCALE GENOMIC DNA]</scope>
    <source>
        <strain evidence="12 13">MU402</strain>
    </source>
</reference>
<dbReference type="PANTHER" id="PTHR12801:SF45">
    <property type="entry name" value="RNA EXONUCLEASE 4"/>
    <property type="match status" value="1"/>
</dbReference>
<dbReference type="PANTHER" id="PTHR12801">
    <property type="entry name" value="RNA EXONUCLEASE REXO1 / RECO3 FAMILY MEMBER-RELATED"/>
    <property type="match status" value="1"/>
</dbReference>
<gene>
    <name evidence="12" type="ORF">FB192DRAFT_1333462</name>
</gene>
<keyword evidence="6" id="KW-0378">Hydrolase</keyword>
<dbReference type="InterPro" id="IPR012337">
    <property type="entry name" value="RNaseH-like_sf"/>
</dbReference>
<dbReference type="InterPro" id="IPR036397">
    <property type="entry name" value="RNaseH_sf"/>
</dbReference>
<sequence length="367" mass="40948">MAKGGKKSTKPVPSSNWKKLLPTIAPAATAEAKKKRKTDEFEISPNFKCFNKRQRVEKMKASFEAKSKKTQASTTTATTTTKSSIPDKDELWFAEDVDEDTLKNVYTPKKTAQEQKLEKKSIVAKMDAVSGDAAKLGKYVAIDCEMVGVGPDGTDSALARVSIVNYNGAVLLDCYVKPQEKVTDYRTHVSGIEPHHLESDEALTFKEAQYKTEAIIRNRILVGHAVYNDLQALILSHPALLIRDTSRYKPFRKLAKGRTPGLKMLVKEVLGITIQSGSHSSVEDARFTIQLYKSVKTEWEKSFGARSGLIIKKFLAKESQIEEKKKARKSVTIQEHVDSDEEEEEEDDDDNSDSGSDDDSDQDDYSD</sequence>